<proteinExistence type="predicted"/>
<dbReference type="Proteomes" id="UP000011086">
    <property type="component" value="Unassembled WGS sequence"/>
</dbReference>
<evidence type="ECO:0000313" key="1">
    <source>
        <dbReference type="EMBL" id="ELQ40438.1"/>
    </source>
</evidence>
<gene>
    <name evidence="1" type="ORF">OOU_Y34scaffold00435g6</name>
</gene>
<dbReference type="EMBL" id="JH793206">
    <property type="protein sequence ID" value="ELQ40438.1"/>
    <property type="molecule type" value="Genomic_DNA"/>
</dbReference>
<sequence>MDFCRTPAANILIRAAICQMRFGTS</sequence>
<reference evidence="1" key="1">
    <citation type="journal article" date="2012" name="PLoS Genet.">
        <title>Comparative analysis of the genomes of two field isolates of the rice blast fungus Magnaporthe oryzae.</title>
        <authorList>
            <person name="Xue M."/>
            <person name="Yang J."/>
            <person name="Li Z."/>
            <person name="Hu S."/>
            <person name="Yao N."/>
            <person name="Dean R.A."/>
            <person name="Zhao W."/>
            <person name="Shen M."/>
            <person name="Zhang H."/>
            <person name="Li C."/>
            <person name="Liu L."/>
            <person name="Cao L."/>
            <person name="Xu X."/>
            <person name="Xing Y."/>
            <person name="Hsiang T."/>
            <person name="Zhang Z."/>
            <person name="Xu J.R."/>
            <person name="Peng Y.L."/>
        </authorList>
    </citation>
    <scope>NUCLEOTIDE SEQUENCE</scope>
    <source>
        <strain evidence="1">Y34</strain>
    </source>
</reference>
<protein>
    <submittedName>
        <fullName evidence="1">Uncharacterized protein</fullName>
    </submittedName>
</protein>
<organism evidence="1">
    <name type="scientific">Pyricularia oryzae (strain Y34)</name>
    <name type="common">Rice blast fungus</name>
    <name type="synonym">Magnaporthe oryzae</name>
    <dbReference type="NCBI Taxonomy" id="1143189"/>
    <lineage>
        <taxon>Eukaryota</taxon>
        <taxon>Fungi</taxon>
        <taxon>Dikarya</taxon>
        <taxon>Ascomycota</taxon>
        <taxon>Pezizomycotina</taxon>
        <taxon>Sordariomycetes</taxon>
        <taxon>Sordariomycetidae</taxon>
        <taxon>Magnaporthales</taxon>
        <taxon>Pyriculariaceae</taxon>
        <taxon>Pyricularia</taxon>
    </lineage>
</organism>
<name>A0AA97P1U4_PYRO3</name>
<dbReference type="AlphaFoldDB" id="A0AA97P1U4"/>
<accession>A0AA97P1U4</accession>